<accession>A0AAV6XBZ1</accession>
<dbReference type="EMBL" id="WHWC01000007">
    <property type="protein sequence ID" value="KAG8378920.1"/>
    <property type="molecule type" value="Genomic_DNA"/>
</dbReference>
<dbReference type="PANTHER" id="PTHR15140">
    <property type="entry name" value="TUBULIN-SPECIFIC CHAPERONE E"/>
    <property type="match status" value="1"/>
</dbReference>
<proteinExistence type="predicted"/>
<comment type="caution">
    <text evidence="1">The sequence shown here is derived from an EMBL/GenBank/DDBJ whole genome shotgun (WGS) entry which is preliminary data.</text>
</comment>
<sequence>MRHISDETHFPCLQHLVIRCCYELEEIPPSIGEIPTLQMIELADSHLSGMNSAKQIQEEQENMGNLDFQVRIDYTQHFKKKKYHVALKEAAPPVIVPAESDDSSFPIDASVVPVYTIRRKFLAKMLWPLWNEIIELSHTNDPWLVGGDVNTILSSSERSRGEDPNVGSMEDFGNMLADSRLLDAELWLFITLVESRIIARLRSLRSRLLEELQLLPGFKTCGSSTMISTNLLKKTGPNLLKRLVNIAEKEAAEAETNFDHCPIEGNLIEMNRKKASLKLALAMESCYWKQKSSCKWLEEGERNTKYFHALVKKKRLRSVIHKIQVDNREIMDPLEIKQSGVDLFEKSGLILLKQFLSSYERISGQLVNVQKSSFAVSEKMEVAKIQLIKDISDQWIMDGKIQYQSPSINYTHALVKDFWIEKNWDLSRLSEAISQPLIDKVTNLQVREDENDSMVWKLTNKDCIAVTVKWIFRVEISGEFEEMEEVAARVS</sequence>
<keyword evidence="2" id="KW-1185">Reference proteome</keyword>
<dbReference type="Gene3D" id="3.80.10.10">
    <property type="entry name" value="Ribonuclease Inhibitor"/>
    <property type="match status" value="1"/>
</dbReference>
<dbReference type="Proteomes" id="UP000826271">
    <property type="component" value="Unassembled WGS sequence"/>
</dbReference>
<evidence type="ECO:0000313" key="2">
    <source>
        <dbReference type="Proteomes" id="UP000826271"/>
    </source>
</evidence>
<gene>
    <name evidence="1" type="ORF">BUALT_Bualt07G0034800</name>
</gene>
<protein>
    <recommendedName>
        <fullName evidence="3">Late blight resistance protein</fullName>
    </recommendedName>
</protein>
<dbReference type="PANTHER" id="PTHR15140:SF33">
    <property type="entry name" value="LATE BLIGHT RESISTANCE PROTEIN HOMOLOG R1A-3 ISOFORM X1"/>
    <property type="match status" value="1"/>
</dbReference>
<organism evidence="1 2">
    <name type="scientific">Buddleja alternifolia</name>
    <dbReference type="NCBI Taxonomy" id="168488"/>
    <lineage>
        <taxon>Eukaryota</taxon>
        <taxon>Viridiplantae</taxon>
        <taxon>Streptophyta</taxon>
        <taxon>Embryophyta</taxon>
        <taxon>Tracheophyta</taxon>
        <taxon>Spermatophyta</taxon>
        <taxon>Magnoliopsida</taxon>
        <taxon>eudicotyledons</taxon>
        <taxon>Gunneridae</taxon>
        <taxon>Pentapetalae</taxon>
        <taxon>asterids</taxon>
        <taxon>lamiids</taxon>
        <taxon>Lamiales</taxon>
        <taxon>Scrophulariaceae</taxon>
        <taxon>Buddlejeae</taxon>
        <taxon>Buddleja</taxon>
    </lineage>
</organism>
<name>A0AAV6XBZ1_9LAMI</name>
<reference evidence="1" key="1">
    <citation type="submission" date="2019-10" db="EMBL/GenBank/DDBJ databases">
        <authorList>
            <person name="Zhang R."/>
            <person name="Pan Y."/>
            <person name="Wang J."/>
            <person name="Ma R."/>
            <person name="Yu S."/>
        </authorList>
    </citation>
    <scope>NUCLEOTIDE SEQUENCE</scope>
    <source>
        <strain evidence="1">LA-IB0</strain>
        <tissue evidence="1">Leaf</tissue>
    </source>
</reference>
<dbReference type="InterPro" id="IPR032675">
    <property type="entry name" value="LRR_dom_sf"/>
</dbReference>
<evidence type="ECO:0008006" key="3">
    <source>
        <dbReference type="Google" id="ProtNLM"/>
    </source>
</evidence>
<evidence type="ECO:0000313" key="1">
    <source>
        <dbReference type="EMBL" id="KAG8378920.1"/>
    </source>
</evidence>
<dbReference type="AlphaFoldDB" id="A0AAV6XBZ1"/>